<feature type="domain" description="Glutaredoxin" evidence="2">
    <location>
        <begin position="24"/>
        <end position="81"/>
    </location>
</feature>
<protein>
    <submittedName>
        <fullName evidence="3">Glutaredoxin domain-containing protein</fullName>
    </submittedName>
</protein>
<dbReference type="Pfam" id="PF00462">
    <property type="entry name" value="Glutaredoxin"/>
    <property type="match status" value="1"/>
</dbReference>
<evidence type="ECO:0000259" key="2">
    <source>
        <dbReference type="Pfam" id="PF00462"/>
    </source>
</evidence>
<evidence type="ECO:0000313" key="4">
    <source>
        <dbReference type="Proteomes" id="UP001304461"/>
    </source>
</evidence>
<dbReference type="PANTHER" id="PTHR45694">
    <property type="entry name" value="GLUTAREDOXIN 2"/>
    <property type="match status" value="1"/>
</dbReference>
<comment type="caution">
    <text evidence="3">The sequence shown here is derived from an EMBL/GenBank/DDBJ whole genome shotgun (WGS) entry which is preliminary data.</text>
</comment>
<reference evidence="3 4" key="1">
    <citation type="submission" date="2023-12" db="EMBL/GenBank/DDBJ databases">
        <title>Baltic Sea Cyanobacteria.</title>
        <authorList>
            <person name="Delbaje E."/>
            <person name="Fewer D.P."/>
            <person name="Shishido T.K."/>
        </authorList>
    </citation>
    <scope>NUCLEOTIDE SEQUENCE [LARGE SCALE GENOMIC DNA]</scope>
    <source>
        <strain evidence="3 4">UHCC 0139</strain>
    </source>
</reference>
<dbReference type="InterPro" id="IPR002109">
    <property type="entry name" value="Glutaredoxin"/>
</dbReference>
<dbReference type="SUPFAM" id="SSF52833">
    <property type="entry name" value="Thioredoxin-like"/>
    <property type="match status" value="1"/>
</dbReference>
<evidence type="ECO:0000313" key="3">
    <source>
        <dbReference type="EMBL" id="MEA5389712.1"/>
    </source>
</evidence>
<dbReference type="PROSITE" id="PS51354">
    <property type="entry name" value="GLUTAREDOXIN_2"/>
    <property type="match status" value="1"/>
</dbReference>
<dbReference type="Gene3D" id="3.40.30.10">
    <property type="entry name" value="Glutaredoxin"/>
    <property type="match status" value="1"/>
</dbReference>
<dbReference type="PANTHER" id="PTHR45694:SF18">
    <property type="entry name" value="GLUTAREDOXIN-1-RELATED"/>
    <property type="match status" value="1"/>
</dbReference>
<organism evidence="3 4">
    <name type="scientific">Cyanobium gracile UHCC 0139</name>
    <dbReference type="NCBI Taxonomy" id="3110308"/>
    <lineage>
        <taxon>Bacteria</taxon>
        <taxon>Bacillati</taxon>
        <taxon>Cyanobacteriota</taxon>
        <taxon>Cyanophyceae</taxon>
        <taxon>Synechococcales</taxon>
        <taxon>Prochlorococcaceae</taxon>
        <taxon>Cyanobium</taxon>
    </lineage>
</organism>
<keyword evidence="4" id="KW-1185">Reference proteome</keyword>
<name>A0ABU5RPW3_9CYAN</name>
<dbReference type="Proteomes" id="UP001304461">
    <property type="component" value="Unassembled WGS sequence"/>
</dbReference>
<dbReference type="InterPro" id="IPR014025">
    <property type="entry name" value="Glutaredoxin_subgr"/>
</dbReference>
<dbReference type="InterPro" id="IPR036249">
    <property type="entry name" value="Thioredoxin-like_sf"/>
</dbReference>
<dbReference type="EMBL" id="JAYGHX010000001">
    <property type="protein sequence ID" value="MEA5389712.1"/>
    <property type="molecule type" value="Genomic_DNA"/>
</dbReference>
<sequence>MEIPGVPPEQSGQDAVEVKPPAKVEIYTYRFSPDCIRAKGLLDRLGVTYNEFIIDDDEINKEVMMKRSGGRASVPQIFIDGIAIGGYVELAKLNSAGELGPILRLTA</sequence>
<comment type="similarity">
    <text evidence="1">Belongs to the glutaredoxin family.</text>
</comment>
<proteinExistence type="inferred from homology"/>
<dbReference type="PRINTS" id="PR00160">
    <property type="entry name" value="GLUTAREDOXIN"/>
</dbReference>
<evidence type="ECO:0000256" key="1">
    <source>
        <dbReference type="ARBA" id="ARBA00007787"/>
    </source>
</evidence>
<accession>A0ABU5RPW3</accession>
<gene>
    <name evidence="3" type="ORF">VB738_00430</name>
</gene>